<evidence type="ECO:0000313" key="2">
    <source>
        <dbReference type="EMBL" id="QJA84251.1"/>
    </source>
</evidence>
<dbReference type="EMBL" id="MT142526">
    <property type="protein sequence ID" value="QJA84251.1"/>
    <property type="molecule type" value="Genomic_DNA"/>
</dbReference>
<proteinExistence type="predicted"/>
<reference evidence="1" key="1">
    <citation type="submission" date="2020-03" db="EMBL/GenBank/DDBJ databases">
        <title>The deep terrestrial virosphere.</title>
        <authorList>
            <person name="Holmfeldt K."/>
            <person name="Nilsson E."/>
            <person name="Simone D."/>
            <person name="Lopez-Fernandez M."/>
            <person name="Wu X."/>
            <person name="de Brujin I."/>
            <person name="Lundin D."/>
            <person name="Andersson A."/>
            <person name="Bertilsson S."/>
            <person name="Dopson M."/>
        </authorList>
    </citation>
    <scope>NUCLEOTIDE SEQUENCE</scope>
    <source>
        <strain evidence="2">MM415A00215</strain>
        <strain evidence="1">MM415B00223</strain>
        <strain evidence="3">TM448B01741</strain>
    </source>
</reference>
<dbReference type="AlphaFoldDB" id="A0A6M3JC91"/>
<evidence type="ECO:0000313" key="3">
    <source>
        <dbReference type="EMBL" id="QJH99972.1"/>
    </source>
</evidence>
<accession>A0A6M3JC91</accession>
<sequence>MSTSYYHLKKPFIYVRMESNKWHDRITLWTRHGKAGTLKIDKGDAELIARIIADNEVNEAPMYSYWDGEKGASVVVENQKDLSPRQILISEYGDILTVKKIRSRMGATE</sequence>
<gene>
    <name evidence="2" type="ORF">MM415A00215_0045</name>
    <name evidence="1" type="ORF">MM415B00223_0023</name>
    <name evidence="3" type="ORF">TM448B01741_0024</name>
</gene>
<evidence type="ECO:0000313" key="1">
    <source>
        <dbReference type="EMBL" id="QJA67436.1"/>
    </source>
</evidence>
<name>A0A6M3JC91_9ZZZZ</name>
<protein>
    <submittedName>
        <fullName evidence="1">Uncharacterized protein</fullName>
    </submittedName>
</protein>
<dbReference type="EMBL" id="MT141571">
    <property type="protein sequence ID" value="QJA67436.1"/>
    <property type="molecule type" value="Genomic_DNA"/>
</dbReference>
<dbReference type="EMBL" id="MT144819">
    <property type="protein sequence ID" value="QJH99972.1"/>
    <property type="molecule type" value="Genomic_DNA"/>
</dbReference>
<organism evidence="1">
    <name type="scientific">viral metagenome</name>
    <dbReference type="NCBI Taxonomy" id="1070528"/>
    <lineage>
        <taxon>unclassified sequences</taxon>
        <taxon>metagenomes</taxon>
        <taxon>organismal metagenomes</taxon>
    </lineage>
</organism>